<feature type="domain" description="HD-GYP" evidence="2">
    <location>
        <begin position="307"/>
        <end position="513"/>
    </location>
</feature>
<dbReference type="Gene3D" id="1.10.3210.10">
    <property type="entry name" value="Hypothetical protein af1432"/>
    <property type="match status" value="2"/>
</dbReference>
<feature type="transmembrane region" description="Helical" evidence="1">
    <location>
        <begin position="68"/>
        <end position="85"/>
    </location>
</feature>
<dbReference type="CDD" id="cd00077">
    <property type="entry name" value="HDc"/>
    <property type="match status" value="1"/>
</dbReference>
<protein>
    <submittedName>
        <fullName evidence="3">HD domain-containing protein</fullName>
    </submittedName>
</protein>
<dbReference type="InterPro" id="IPR052020">
    <property type="entry name" value="Cyclic_di-GMP/3'3'-cGAMP_PDE"/>
</dbReference>
<comment type="caution">
    <text evidence="3">The sequence shown here is derived from an EMBL/GenBank/DDBJ whole genome shotgun (WGS) entry which is preliminary data.</text>
</comment>
<gene>
    <name evidence="3" type="ORF">PN838_17685</name>
</gene>
<dbReference type="Proteomes" id="UP001528411">
    <property type="component" value="Unassembled WGS sequence"/>
</dbReference>
<evidence type="ECO:0000313" key="4">
    <source>
        <dbReference type="Proteomes" id="UP001528411"/>
    </source>
</evidence>
<dbReference type="PROSITE" id="PS51832">
    <property type="entry name" value="HD_GYP"/>
    <property type="match status" value="1"/>
</dbReference>
<proteinExistence type="predicted"/>
<dbReference type="PANTHER" id="PTHR45228">
    <property type="entry name" value="CYCLIC DI-GMP PHOSPHODIESTERASE TM_0186-RELATED"/>
    <property type="match status" value="1"/>
</dbReference>
<keyword evidence="1" id="KW-0472">Membrane</keyword>
<dbReference type="InterPro" id="IPR003607">
    <property type="entry name" value="HD/PDEase_dom"/>
</dbReference>
<dbReference type="InterPro" id="IPR037522">
    <property type="entry name" value="HD_GYP_dom"/>
</dbReference>
<name>A0ABT5FGK2_9GAMM</name>
<keyword evidence="1" id="KW-1133">Transmembrane helix</keyword>
<evidence type="ECO:0000259" key="2">
    <source>
        <dbReference type="PROSITE" id="PS51832"/>
    </source>
</evidence>
<accession>A0ABT5FGK2</accession>
<keyword evidence="4" id="KW-1185">Reference proteome</keyword>
<evidence type="ECO:0000256" key="1">
    <source>
        <dbReference type="SAM" id="Phobius"/>
    </source>
</evidence>
<dbReference type="RefSeq" id="WP_272181491.1">
    <property type="nucleotide sequence ID" value="NZ_JAQOMS010000002.1"/>
</dbReference>
<organism evidence="3 4">
    <name type="scientific">Psychrosphaera algicola</name>
    <dbReference type="NCBI Taxonomy" id="3023714"/>
    <lineage>
        <taxon>Bacteria</taxon>
        <taxon>Pseudomonadati</taxon>
        <taxon>Pseudomonadota</taxon>
        <taxon>Gammaproteobacteria</taxon>
        <taxon>Alteromonadales</taxon>
        <taxon>Pseudoalteromonadaceae</taxon>
        <taxon>Psychrosphaera</taxon>
    </lineage>
</organism>
<keyword evidence="1" id="KW-0812">Transmembrane</keyword>
<sequence>MLPYIQAIDQARKTTLESLHYFEYQGENKLLYFSELGSSLSQDQLLVLAIDESTLFAPVYKSVIESSLITMAVIAILLPLTYLFASPVTTTFNTLLLQTQQISNQDYSVVKVAPSNIIEVKRLSLAIKKMSNNLYNHELAQKGLIDAMVKLIAQAIDDKSPYTGGHCNRVPELSEMLLKVACKENTGIFESFDITSEQQWRELTTAAWLHDCGKITTPEHIVDKGSKLECIYNRIHEVRMRFEVLHRDIEITYLNALQTSPEDKAELLEKCRKEQQQLQHDFAFIAHSNIGSEGLSSEAEQKIKQLAQQTWLRYFDDQLGLSPQEERELVNESAPLPAVEYLLADKEGHIKQHAKEHKLPDSLGIKMAIPENLANLGEIYNLTVMKGTLTTEDRFIINEHIISTIKILDQIPFPPELENVPRIASTHHETMRGDGYPRRLKGDELSIPERILALADIFEALTASDRPYKKAKPLSVSLNILHKMAIEEHIDLAVFQLFIKSKVYLHYANKFLPKEQIDTVDEQLYLG</sequence>
<dbReference type="SUPFAM" id="SSF109604">
    <property type="entry name" value="HD-domain/PDEase-like"/>
    <property type="match status" value="2"/>
</dbReference>
<evidence type="ECO:0000313" key="3">
    <source>
        <dbReference type="EMBL" id="MDC2890252.1"/>
    </source>
</evidence>
<dbReference type="EMBL" id="JAQOMS010000002">
    <property type="protein sequence ID" value="MDC2890252.1"/>
    <property type="molecule type" value="Genomic_DNA"/>
</dbReference>
<reference evidence="3 4" key="1">
    <citation type="submission" date="2023-01" db="EMBL/GenBank/DDBJ databases">
        <title>Psychrosphaera sp. nov., isolated from marine algae.</title>
        <authorList>
            <person name="Bayburt H."/>
            <person name="Choi B.J."/>
            <person name="Kim J.M."/>
            <person name="Choi D.G."/>
            <person name="Jeon C.O."/>
        </authorList>
    </citation>
    <scope>NUCLEOTIDE SEQUENCE [LARGE SCALE GENOMIC DNA]</scope>
    <source>
        <strain evidence="3 4">G1-22</strain>
    </source>
</reference>
<dbReference type="PANTHER" id="PTHR45228:SF5">
    <property type="entry name" value="CYCLIC DI-GMP PHOSPHODIESTERASE VC_1348-RELATED"/>
    <property type="match status" value="1"/>
</dbReference>
<dbReference type="Pfam" id="PF13487">
    <property type="entry name" value="HD_5"/>
    <property type="match status" value="1"/>
</dbReference>